<accession>A0A4V3HWD4</accession>
<dbReference type="Proteomes" id="UP000295703">
    <property type="component" value="Unassembled WGS sequence"/>
</dbReference>
<reference evidence="2 3" key="1">
    <citation type="submission" date="2018-12" db="EMBL/GenBank/DDBJ databases">
        <title>Genome sequence and assembly of Colletotrichum trifolii.</title>
        <authorList>
            <person name="Gan P."/>
            <person name="Shirasu K."/>
        </authorList>
    </citation>
    <scope>NUCLEOTIDE SEQUENCE [LARGE SCALE GENOMIC DNA]</scope>
    <source>
        <strain evidence="2 3">543-2</strain>
    </source>
</reference>
<keyword evidence="1" id="KW-0732">Signal</keyword>
<comment type="caution">
    <text evidence="2">The sequence shown here is derived from an EMBL/GenBank/DDBJ whole genome shotgun (WGS) entry which is preliminary data.</text>
</comment>
<evidence type="ECO:0008006" key="4">
    <source>
        <dbReference type="Google" id="ProtNLM"/>
    </source>
</evidence>
<evidence type="ECO:0000313" key="3">
    <source>
        <dbReference type="Proteomes" id="UP000295703"/>
    </source>
</evidence>
<evidence type="ECO:0000313" key="2">
    <source>
        <dbReference type="EMBL" id="TDZ59824.1"/>
    </source>
</evidence>
<protein>
    <recommendedName>
        <fullName evidence="4">Apple domain-containing protein</fullName>
    </recommendedName>
</protein>
<evidence type="ECO:0000256" key="1">
    <source>
        <dbReference type="SAM" id="SignalP"/>
    </source>
</evidence>
<gene>
    <name evidence="2" type="ORF">CTRI78_v004974</name>
</gene>
<sequence length="362" mass="37756">MYVKAFALALAAVAAAQSNTTSSSRSESPPRTVEGEYGCYTDYGIESRSVVQTFSRLYRLTVPVTVYDYVTPPASTATVTLTSTLPPPAISVTPTITSTSTVFAFTSTTFTQVRTVPTGPAFTPLASALATQLRGMPSLDSADEEEAAAPEVDVSQRGETGLLKLTLDSSAAVVADPPLFEQQVVCERVIRVYATITSTFTAAGGAPTTTTTVVPGPTASNSVLPVPVTATTTTTSTLTVTVAATNPTFTAYEACNASNLVSYGPGVRPIVEAANGFAVTRERVYAISGYDCCVACQRTGGCTGSVHNGNQCFLFKENVFGGYCISPGDLRWSPRPGFGPAFTASNGECGSWRFSRDPPGSP</sequence>
<name>A0A4V3HWD4_COLTR</name>
<organism evidence="2 3">
    <name type="scientific">Colletotrichum trifolii</name>
    <dbReference type="NCBI Taxonomy" id="5466"/>
    <lineage>
        <taxon>Eukaryota</taxon>
        <taxon>Fungi</taxon>
        <taxon>Dikarya</taxon>
        <taxon>Ascomycota</taxon>
        <taxon>Pezizomycotina</taxon>
        <taxon>Sordariomycetes</taxon>
        <taxon>Hypocreomycetidae</taxon>
        <taxon>Glomerellales</taxon>
        <taxon>Glomerellaceae</taxon>
        <taxon>Colletotrichum</taxon>
        <taxon>Colletotrichum orbiculare species complex</taxon>
    </lineage>
</organism>
<keyword evidence="3" id="KW-1185">Reference proteome</keyword>
<feature type="signal peptide" evidence="1">
    <location>
        <begin position="1"/>
        <end position="16"/>
    </location>
</feature>
<feature type="chain" id="PRO_5020814987" description="Apple domain-containing protein" evidence="1">
    <location>
        <begin position="17"/>
        <end position="362"/>
    </location>
</feature>
<dbReference type="AlphaFoldDB" id="A0A4V3HWD4"/>
<dbReference type="EMBL" id="RYZW01000039">
    <property type="protein sequence ID" value="TDZ59824.1"/>
    <property type="molecule type" value="Genomic_DNA"/>
</dbReference>
<dbReference type="STRING" id="5466.A0A4V3HWD4"/>
<proteinExistence type="predicted"/>